<dbReference type="Gene3D" id="2.60.40.1730">
    <property type="entry name" value="tricorn interacting facor f3 domain"/>
    <property type="match status" value="1"/>
</dbReference>
<evidence type="ECO:0000256" key="9">
    <source>
        <dbReference type="ARBA" id="ARBA00022723"/>
    </source>
</evidence>
<keyword evidence="11" id="KW-0862">Zinc</keyword>
<dbReference type="Gene3D" id="3.30.2010.30">
    <property type="match status" value="1"/>
</dbReference>
<evidence type="ECO:0000256" key="4">
    <source>
        <dbReference type="ARBA" id="ARBA00010136"/>
    </source>
</evidence>
<reference evidence="14 15" key="1">
    <citation type="submission" date="2023-01" db="EMBL/GenBank/DDBJ databases">
        <title>Novel species of the genus Asticcacaulis isolated from rivers.</title>
        <authorList>
            <person name="Lu H."/>
        </authorList>
    </citation>
    <scope>NUCLEOTIDE SEQUENCE [LARGE SCALE GENOMIC DNA]</scope>
    <source>
        <strain evidence="14 15">BYS171W</strain>
    </source>
</reference>
<dbReference type="SUPFAM" id="SSF48371">
    <property type="entry name" value="ARM repeat"/>
    <property type="match status" value="1"/>
</dbReference>
<dbReference type="InterPro" id="IPR027268">
    <property type="entry name" value="Peptidase_M4/M1_CTD_sf"/>
</dbReference>
<keyword evidence="9" id="KW-0479">Metal-binding</keyword>
<proteinExistence type="inferred from homology"/>
<dbReference type="InterPro" id="IPR034015">
    <property type="entry name" value="M1_LTA4H"/>
</dbReference>
<keyword evidence="7" id="KW-0963">Cytoplasm</keyword>
<evidence type="ECO:0000256" key="6">
    <source>
        <dbReference type="ARBA" id="ARBA00015611"/>
    </source>
</evidence>
<keyword evidence="15" id="KW-1185">Reference proteome</keyword>
<evidence type="ECO:0000256" key="7">
    <source>
        <dbReference type="ARBA" id="ARBA00022490"/>
    </source>
</evidence>
<dbReference type="SUPFAM" id="SSF55486">
    <property type="entry name" value="Metalloproteases ('zincins'), catalytic domain"/>
    <property type="match status" value="1"/>
</dbReference>
<dbReference type="PROSITE" id="PS51257">
    <property type="entry name" value="PROKAR_LIPOPROTEIN"/>
    <property type="match status" value="1"/>
</dbReference>
<dbReference type="EMBL" id="JAQQKX010000003">
    <property type="protein sequence ID" value="MDC7682733.1"/>
    <property type="molecule type" value="Genomic_DNA"/>
</dbReference>
<dbReference type="RefSeq" id="WP_272747215.1">
    <property type="nucleotide sequence ID" value="NZ_JAQQKX010000003.1"/>
</dbReference>
<dbReference type="SUPFAM" id="SSF63737">
    <property type="entry name" value="Leukotriene A4 hydrolase N-terminal domain"/>
    <property type="match status" value="1"/>
</dbReference>
<dbReference type="InterPro" id="IPR001930">
    <property type="entry name" value="Peptidase_M1"/>
</dbReference>
<comment type="similarity">
    <text evidence="4">Belongs to the peptidase M1 family.</text>
</comment>
<dbReference type="InterPro" id="IPR042097">
    <property type="entry name" value="Aminopeptidase_N-like_N_sf"/>
</dbReference>
<dbReference type="InterPro" id="IPR049980">
    <property type="entry name" value="LTA4H_cat"/>
</dbReference>
<dbReference type="Pfam" id="PF09127">
    <property type="entry name" value="Leuk-A4-hydro_C"/>
    <property type="match status" value="1"/>
</dbReference>
<dbReference type="Gene3D" id="1.25.40.320">
    <property type="entry name" value="Peptidase M1, leukotriene A4 hydrolase/aminopeptidase C-terminal domain"/>
    <property type="match status" value="1"/>
</dbReference>
<sequence length="648" mass="71909">MKVSGQSIAPGRRLWAALGVAAALAGGLTLMACQPKPVEPAAENSEVLTLVRNAADVHSYAQPNVARVRHVDLNLTADFKAKVLKGTAALTLETDPAAKQVVLDIKALDIQGVTDASGAALKYTVGKADKYLGSALTIELPQGAQKVVVHYQTTDKTEALQWLSPSQTEGKVHPFLFSQGQSILTRSWIPTQDSPAVRQTYSATILVPKELTAVMSAKMLTPKGEAVDGKPGLKAYRFEMDEAIPPYLIALAIGDIDFRSTGKRTGVYAERAMVEKSAAELEDLEKFVTAAEKIYGPYRWGRYDVLVLPPSFPFGGMENPRLTFATPTILAGDKSLVSLIAHELAHSWSGNLVTNATWDDFWLNEGFTTYFENRIMEEVYGKDRALMLQSLGYTSLEGELKGIENPMLQQLHTNLKGKHPDDGFSDVPYEKGAAFLRLLEQTFGRKRFDAYLKGYFQRYAFKGMTTEGFVADMRENLFKGEVGIEDRLKLNEWLYKPGLPSNAVAPISDAFARVDAQVEAFKTGTPAKDLQTGEWVTQEWQRFLEELPQDMTEAQLKDLDATFGFTTTHNSEILFDWLKIAIAHHYEPAMKPLETFLTSQGRRKFVKPLYEDLMAQKGWGVDMAKRVYATARPLYHDVTRSTVDGIVK</sequence>
<dbReference type="Gene3D" id="1.10.390.10">
    <property type="entry name" value="Neutral Protease Domain 2"/>
    <property type="match status" value="1"/>
</dbReference>
<evidence type="ECO:0000259" key="13">
    <source>
        <dbReference type="SMART" id="SM01263"/>
    </source>
</evidence>
<dbReference type="InterPro" id="IPR038502">
    <property type="entry name" value="M1_LTA-4_hydro/amino_C_sf"/>
</dbReference>
<evidence type="ECO:0000313" key="15">
    <source>
        <dbReference type="Proteomes" id="UP001214854"/>
    </source>
</evidence>
<evidence type="ECO:0000256" key="3">
    <source>
        <dbReference type="ARBA" id="ARBA00004496"/>
    </source>
</evidence>
<evidence type="ECO:0000256" key="10">
    <source>
        <dbReference type="ARBA" id="ARBA00022801"/>
    </source>
</evidence>
<dbReference type="Pfam" id="PF01433">
    <property type="entry name" value="Peptidase_M1"/>
    <property type="match status" value="1"/>
</dbReference>
<dbReference type="PANTHER" id="PTHR45726">
    <property type="entry name" value="LEUKOTRIENE A-4 HYDROLASE"/>
    <property type="match status" value="1"/>
</dbReference>
<gene>
    <name evidence="14" type="ORF">PQU92_05560</name>
</gene>
<evidence type="ECO:0000256" key="5">
    <source>
        <dbReference type="ARBA" id="ARBA00012564"/>
    </source>
</evidence>
<dbReference type="PANTHER" id="PTHR45726:SF3">
    <property type="entry name" value="LEUKOTRIENE A-4 HYDROLASE"/>
    <property type="match status" value="1"/>
</dbReference>
<evidence type="ECO:0000256" key="11">
    <source>
        <dbReference type="ARBA" id="ARBA00022833"/>
    </source>
</evidence>
<comment type="cofactor">
    <cofactor evidence="2">
        <name>Zn(2+)</name>
        <dbReference type="ChEBI" id="CHEBI:29105"/>
    </cofactor>
</comment>
<keyword evidence="8" id="KW-0645">Protease</keyword>
<evidence type="ECO:0000256" key="8">
    <source>
        <dbReference type="ARBA" id="ARBA00022670"/>
    </source>
</evidence>
<feature type="domain" description="Peptidase M1 leukotriene A4 hydrolase/aminopeptidase C-terminal" evidence="13">
    <location>
        <begin position="508"/>
        <end position="647"/>
    </location>
</feature>
<evidence type="ECO:0000256" key="12">
    <source>
        <dbReference type="ARBA" id="ARBA00023049"/>
    </source>
</evidence>
<accession>A0ABT5HS19</accession>
<comment type="subcellular location">
    <subcellularLocation>
        <location evidence="3">Cytoplasm</location>
    </subcellularLocation>
</comment>
<comment type="caution">
    <text evidence="14">The sequence shown here is derived from an EMBL/GenBank/DDBJ whole genome shotgun (WGS) entry which is preliminary data.</text>
</comment>
<dbReference type="CDD" id="cd09599">
    <property type="entry name" value="M1_LTA4H"/>
    <property type="match status" value="1"/>
</dbReference>
<evidence type="ECO:0000256" key="2">
    <source>
        <dbReference type="ARBA" id="ARBA00001947"/>
    </source>
</evidence>
<evidence type="ECO:0000256" key="1">
    <source>
        <dbReference type="ARBA" id="ARBA00000098"/>
    </source>
</evidence>
<dbReference type="PRINTS" id="PR00756">
    <property type="entry name" value="ALADIPTASE"/>
</dbReference>
<keyword evidence="10" id="KW-0378">Hydrolase</keyword>
<dbReference type="InterPro" id="IPR014782">
    <property type="entry name" value="Peptidase_M1_dom"/>
</dbReference>
<dbReference type="InterPro" id="IPR045357">
    <property type="entry name" value="Aminopeptidase_N-like_N"/>
</dbReference>
<name>A0ABT5HS19_9CAUL</name>
<comment type="catalytic activity">
    <reaction evidence="1">
        <text>Release of an N-terminal amino acid, Xaa-|-Yaa- from a peptide, amide or arylamide. Xaa is preferably Ala, but may be most amino acids including Pro (slow action). When a terminal hydrophobic residue is followed by a prolyl residue, the two may be released as an intact Xaa-Pro dipeptide.</text>
        <dbReference type="EC" id="3.4.11.2"/>
    </reaction>
</comment>
<dbReference type="EC" id="3.4.11.2" evidence="5"/>
<dbReference type="Pfam" id="PF17900">
    <property type="entry name" value="Peptidase_M1_N"/>
    <property type="match status" value="1"/>
</dbReference>
<dbReference type="InterPro" id="IPR016024">
    <property type="entry name" value="ARM-type_fold"/>
</dbReference>
<dbReference type="InterPro" id="IPR015211">
    <property type="entry name" value="Peptidase_M1_C"/>
</dbReference>
<protein>
    <recommendedName>
        <fullName evidence="6">Aminopeptidase N</fullName>
        <ecNumber evidence="5">3.4.11.2</ecNumber>
    </recommendedName>
</protein>
<organism evidence="14 15">
    <name type="scientific">Asticcacaulis aquaticus</name>
    <dbReference type="NCBI Taxonomy" id="2984212"/>
    <lineage>
        <taxon>Bacteria</taxon>
        <taxon>Pseudomonadati</taxon>
        <taxon>Pseudomonadota</taxon>
        <taxon>Alphaproteobacteria</taxon>
        <taxon>Caulobacterales</taxon>
        <taxon>Caulobacteraceae</taxon>
        <taxon>Asticcacaulis</taxon>
    </lineage>
</organism>
<keyword evidence="12" id="KW-0482">Metalloprotease</keyword>
<evidence type="ECO:0000313" key="14">
    <source>
        <dbReference type="EMBL" id="MDC7682733.1"/>
    </source>
</evidence>
<dbReference type="SMART" id="SM01263">
    <property type="entry name" value="Leuk-A4-hydro_C"/>
    <property type="match status" value="1"/>
</dbReference>
<dbReference type="Proteomes" id="UP001214854">
    <property type="component" value="Unassembled WGS sequence"/>
</dbReference>